<name>A0A0F3KSC6_9GAMM</name>
<dbReference type="OrthoDB" id="5955251at2"/>
<keyword evidence="1" id="KW-0812">Transmembrane</keyword>
<proteinExistence type="predicted"/>
<comment type="caution">
    <text evidence="2">The sequence shown here is derived from an EMBL/GenBank/DDBJ whole genome shotgun (WGS) entry which is preliminary data.</text>
</comment>
<evidence type="ECO:0008006" key="4">
    <source>
        <dbReference type="Google" id="ProtNLM"/>
    </source>
</evidence>
<dbReference type="EMBL" id="JZRB01000024">
    <property type="protein sequence ID" value="KJV33034.1"/>
    <property type="molecule type" value="Genomic_DNA"/>
</dbReference>
<protein>
    <recommendedName>
        <fullName evidence="4">Toxin CptA</fullName>
    </recommendedName>
</protein>
<reference evidence="2 3" key="1">
    <citation type="submission" date="2015-03" db="EMBL/GenBank/DDBJ databases">
        <title>Draft genome sequence of Luteibacter yeojuensis strain SU11.</title>
        <authorList>
            <person name="Sulaiman J."/>
            <person name="Priya K."/>
            <person name="Chan K.-G."/>
        </authorList>
    </citation>
    <scope>NUCLEOTIDE SEQUENCE [LARGE SCALE GENOMIC DNA]</scope>
    <source>
        <strain evidence="2 3">SU11</strain>
    </source>
</reference>
<dbReference type="AlphaFoldDB" id="A0A0F3KSC6"/>
<feature type="transmembrane region" description="Helical" evidence="1">
    <location>
        <begin position="39"/>
        <end position="58"/>
    </location>
</feature>
<keyword evidence="3" id="KW-1185">Reference proteome</keyword>
<dbReference type="PATRIC" id="fig|345309.4.peg.1718"/>
<organism evidence="2 3">
    <name type="scientific">Luteibacter yeojuensis</name>
    <dbReference type="NCBI Taxonomy" id="345309"/>
    <lineage>
        <taxon>Bacteria</taxon>
        <taxon>Pseudomonadati</taxon>
        <taxon>Pseudomonadota</taxon>
        <taxon>Gammaproteobacteria</taxon>
        <taxon>Lysobacterales</taxon>
        <taxon>Rhodanobacteraceae</taxon>
        <taxon>Luteibacter</taxon>
    </lineage>
</organism>
<keyword evidence="1" id="KW-0472">Membrane</keyword>
<keyword evidence="1" id="KW-1133">Transmembrane helix</keyword>
<dbReference type="Proteomes" id="UP000033651">
    <property type="component" value="Unassembled WGS sequence"/>
</dbReference>
<sequence length="135" mass="14698">MTSAQGITFEPRPSAALTRFLALIVLAGALAPWPTSLPLGVRACLSLGALAFGAWRVARYRQPPLRAVQWLPGGAWLAVDRHGVPFAAEPRHARVVGEWVFLRLLWHRGHASLALGPDNMNADTLRILRIRLGPG</sequence>
<evidence type="ECO:0000256" key="1">
    <source>
        <dbReference type="SAM" id="Phobius"/>
    </source>
</evidence>
<dbReference type="RefSeq" id="WP_045829810.1">
    <property type="nucleotide sequence ID" value="NZ_JZRB01000024.1"/>
</dbReference>
<accession>A0A0F3KSC6</accession>
<evidence type="ECO:0000313" key="2">
    <source>
        <dbReference type="EMBL" id="KJV33034.1"/>
    </source>
</evidence>
<feature type="transmembrane region" description="Helical" evidence="1">
    <location>
        <begin position="16"/>
        <end position="33"/>
    </location>
</feature>
<gene>
    <name evidence="2" type="ORF">VI08_11860</name>
</gene>
<evidence type="ECO:0000313" key="3">
    <source>
        <dbReference type="Proteomes" id="UP000033651"/>
    </source>
</evidence>